<evidence type="ECO:0000313" key="4">
    <source>
        <dbReference type="Proteomes" id="UP000433737"/>
    </source>
</evidence>
<organism evidence="3 4">
    <name type="scientific">Pantoea brenneri</name>
    <dbReference type="NCBI Taxonomy" id="472694"/>
    <lineage>
        <taxon>Bacteria</taxon>
        <taxon>Pseudomonadati</taxon>
        <taxon>Pseudomonadota</taxon>
        <taxon>Gammaproteobacteria</taxon>
        <taxon>Enterobacterales</taxon>
        <taxon>Erwiniaceae</taxon>
        <taxon>Pantoea</taxon>
    </lineage>
</organism>
<dbReference type="InterPro" id="IPR050116">
    <property type="entry name" value="DNA_polymerase-Y"/>
</dbReference>
<dbReference type="PANTHER" id="PTHR11076">
    <property type="entry name" value="DNA REPAIR POLYMERASE UMUC / TRANSFERASE FAMILY MEMBER"/>
    <property type="match status" value="1"/>
</dbReference>
<dbReference type="InterPro" id="IPR043502">
    <property type="entry name" value="DNA/RNA_pol_sf"/>
</dbReference>
<dbReference type="Gene3D" id="3.40.1170.60">
    <property type="match status" value="1"/>
</dbReference>
<dbReference type="EMBL" id="CABWMH010000034">
    <property type="protein sequence ID" value="VXC41986.1"/>
    <property type="molecule type" value="Genomic_DNA"/>
</dbReference>
<dbReference type="GO" id="GO:0009432">
    <property type="term" value="P:SOS response"/>
    <property type="evidence" value="ECO:0007669"/>
    <property type="project" value="TreeGrafter"/>
</dbReference>
<dbReference type="GO" id="GO:0003887">
    <property type="term" value="F:DNA-directed DNA polymerase activity"/>
    <property type="evidence" value="ECO:0007669"/>
    <property type="project" value="TreeGrafter"/>
</dbReference>
<accession>A0AAX3JAJ5</accession>
<dbReference type="GO" id="GO:0042276">
    <property type="term" value="P:error-prone translesion synthesis"/>
    <property type="evidence" value="ECO:0007669"/>
    <property type="project" value="TreeGrafter"/>
</dbReference>
<dbReference type="InterPro" id="IPR001126">
    <property type="entry name" value="UmuC"/>
</dbReference>
<comment type="caution">
    <text evidence="3">The sequence shown here is derived from an EMBL/GenBank/DDBJ whole genome shotgun (WGS) entry which is preliminary data.</text>
</comment>
<evidence type="ECO:0000313" key="3">
    <source>
        <dbReference type="EMBL" id="VXC41986.1"/>
    </source>
</evidence>
<dbReference type="SUPFAM" id="SSF56672">
    <property type="entry name" value="DNA/RNA polymerases"/>
    <property type="match status" value="1"/>
</dbReference>
<gene>
    <name evidence="3" type="ORF">PANT111_40213</name>
</gene>
<proteinExistence type="inferred from homology"/>
<dbReference type="AlphaFoldDB" id="A0AAX3JAJ5"/>
<evidence type="ECO:0000256" key="1">
    <source>
        <dbReference type="ARBA" id="ARBA00010945"/>
    </source>
</evidence>
<dbReference type="Proteomes" id="UP000433737">
    <property type="component" value="Unassembled WGS sequence"/>
</dbReference>
<reference evidence="3 4" key="1">
    <citation type="submission" date="2019-10" db="EMBL/GenBank/DDBJ databases">
        <authorList>
            <person name="Karimi E."/>
        </authorList>
    </citation>
    <scope>NUCLEOTIDE SEQUENCE [LARGE SCALE GENOMIC DNA]</scope>
    <source>
        <strain evidence="3">Pantoea sp. 111</strain>
    </source>
</reference>
<dbReference type="InterPro" id="IPR043128">
    <property type="entry name" value="Rev_trsase/Diguanyl_cyclase"/>
</dbReference>
<dbReference type="GO" id="GO:0005829">
    <property type="term" value="C:cytosol"/>
    <property type="evidence" value="ECO:0007669"/>
    <property type="project" value="TreeGrafter"/>
</dbReference>
<evidence type="ECO:0000259" key="2">
    <source>
        <dbReference type="PROSITE" id="PS50173"/>
    </source>
</evidence>
<name>A0AAX3JAJ5_9GAMM</name>
<sequence>MFALADANNFYASCETVFRPDLRGKPICVVSNNDGCVIARSAEAKRMGIKMGAPLFKNERYFRDNGVYTFSSNYALYGDMSARMMAILSEMAPGQEIYSIDESFLDVSGVAACLPLEEFGRQMRDRVRKELGLIIGVGFGSALPKRWPSWLTLPLKSGPGQTALSTSPALTGSAGCWPW</sequence>
<protein>
    <recommendedName>
        <fullName evidence="2">UmuC domain-containing protein</fullName>
    </recommendedName>
</protein>
<comment type="similarity">
    <text evidence="1">Belongs to the DNA polymerase type-Y family.</text>
</comment>
<feature type="domain" description="UmuC" evidence="2">
    <location>
        <begin position="2"/>
        <end position="141"/>
    </location>
</feature>
<dbReference type="PANTHER" id="PTHR11076:SF34">
    <property type="entry name" value="PROTEIN UMUC"/>
    <property type="match status" value="1"/>
</dbReference>
<dbReference type="GO" id="GO:0006281">
    <property type="term" value="P:DNA repair"/>
    <property type="evidence" value="ECO:0007669"/>
    <property type="project" value="InterPro"/>
</dbReference>
<dbReference type="Gene3D" id="3.30.70.270">
    <property type="match status" value="1"/>
</dbReference>
<dbReference type="Pfam" id="PF00817">
    <property type="entry name" value="IMS"/>
    <property type="match status" value="1"/>
</dbReference>
<dbReference type="PROSITE" id="PS50173">
    <property type="entry name" value="UMUC"/>
    <property type="match status" value="1"/>
</dbReference>